<dbReference type="EMBL" id="KT595939">
    <property type="protein sequence ID" value="ALE14762.1"/>
    <property type="molecule type" value="Genomic_DNA"/>
</dbReference>
<evidence type="ECO:0000256" key="1">
    <source>
        <dbReference type="SAM" id="MobiDB-lite"/>
    </source>
</evidence>
<organism evidence="2 3">
    <name type="scientific">Felid gammaherpesvirus 1</name>
    <dbReference type="NCBI Taxonomy" id="2560468"/>
    <lineage>
        <taxon>Viruses</taxon>
        <taxon>Duplodnaviria</taxon>
        <taxon>Heunggongvirae</taxon>
        <taxon>Peploviricota</taxon>
        <taxon>Herviviricetes</taxon>
        <taxon>Herpesvirales</taxon>
        <taxon>Orthoherpesviridae</taxon>
        <taxon>Gammaherpesvirinae</taxon>
        <taxon>Percavirus</taxon>
        <taxon>Percavirus felidgamma1</taxon>
    </lineage>
</organism>
<dbReference type="GeneID" id="26100441"/>
<protein>
    <submittedName>
        <fullName evidence="2">F19</fullName>
    </submittedName>
</protein>
<proteinExistence type="predicted"/>
<keyword evidence="3" id="KW-1185">Reference proteome</keyword>
<dbReference type="Proteomes" id="UP000152314">
    <property type="component" value="Segment"/>
</dbReference>
<evidence type="ECO:0000313" key="2">
    <source>
        <dbReference type="EMBL" id="ALE14762.1"/>
    </source>
</evidence>
<feature type="region of interest" description="Disordered" evidence="1">
    <location>
        <begin position="1"/>
        <end position="21"/>
    </location>
</feature>
<dbReference type="KEGG" id="vg:26100441"/>
<name>A0A0M3T967_9GAMA</name>
<feature type="region of interest" description="Disordered" evidence="1">
    <location>
        <begin position="84"/>
        <end position="110"/>
    </location>
</feature>
<evidence type="ECO:0000313" key="3">
    <source>
        <dbReference type="Proteomes" id="UP000152314"/>
    </source>
</evidence>
<dbReference type="RefSeq" id="YP_009173927.1">
    <property type="nucleotide sequence ID" value="NC_028099.1"/>
</dbReference>
<reference evidence="2 3" key="1">
    <citation type="journal article" date="2015" name="Genome Announc.">
        <title>First Complete Genome Sequence of Felis catus Gammaherpesvirus 1.</title>
        <authorList>
            <person name="Troyer R.M."/>
            <person name="Lee J.S."/>
            <person name="Vuyisich M."/>
            <person name="Chain P."/>
            <person name="Lo C.C."/>
            <person name="Kronmiller B."/>
            <person name="Bracha S."/>
            <person name="Avery A.C."/>
            <person name="VandeWoude S."/>
        </authorList>
    </citation>
    <scope>NUCLEOTIDE SEQUENCE [LARGE SCALE GENOMIC DNA]</scope>
    <source>
        <strain evidence="2">31286</strain>
    </source>
</reference>
<sequence>MDSGHVVDLSLKHSNTNPPERRAVETIRYAPPMDLDESKLVIDIPDSPVESGRLLRNKRHMEQKAYEQQFVKLPSPKWIEERCEPSVSRSPKGGTQKILTPPVVPNTTTSIPQSEEDVEKFMKMDPQNVSSVMKSVLFVPANSPLNIKKLQETPDVSIRFVNVS</sequence>
<accession>A0A0M3T967</accession>